<dbReference type="Proteomes" id="UP000324222">
    <property type="component" value="Unassembled WGS sequence"/>
</dbReference>
<evidence type="ECO:0000256" key="1">
    <source>
        <dbReference type="SAM" id="MobiDB-lite"/>
    </source>
</evidence>
<protein>
    <submittedName>
        <fullName evidence="2">Uncharacterized protein</fullName>
    </submittedName>
</protein>
<keyword evidence="3" id="KW-1185">Reference proteome</keyword>
<evidence type="ECO:0000313" key="2">
    <source>
        <dbReference type="EMBL" id="MPC09179.1"/>
    </source>
</evidence>
<proteinExistence type="predicted"/>
<feature type="region of interest" description="Disordered" evidence="1">
    <location>
        <begin position="1"/>
        <end position="22"/>
    </location>
</feature>
<comment type="caution">
    <text evidence="2">The sequence shown here is derived from an EMBL/GenBank/DDBJ whole genome shotgun (WGS) entry which is preliminary data.</text>
</comment>
<reference evidence="2 3" key="1">
    <citation type="submission" date="2019-05" db="EMBL/GenBank/DDBJ databases">
        <title>Another draft genome of Portunus trituberculatus and its Hox gene families provides insights of decapod evolution.</title>
        <authorList>
            <person name="Jeong J.-H."/>
            <person name="Song I."/>
            <person name="Kim S."/>
            <person name="Choi T."/>
            <person name="Kim D."/>
            <person name="Ryu S."/>
            <person name="Kim W."/>
        </authorList>
    </citation>
    <scope>NUCLEOTIDE SEQUENCE [LARGE SCALE GENOMIC DNA]</scope>
    <source>
        <tissue evidence="2">Muscle</tissue>
    </source>
</reference>
<dbReference type="AlphaFoldDB" id="A0A5B7CI68"/>
<dbReference type="EMBL" id="VSRR010000058">
    <property type="protein sequence ID" value="MPC09179.1"/>
    <property type="molecule type" value="Genomic_DNA"/>
</dbReference>
<feature type="compositionally biased region" description="Polar residues" evidence="1">
    <location>
        <begin position="1"/>
        <end position="10"/>
    </location>
</feature>
<feature type="compositionally biased region" description="Acidic residues" evidence="1">
    <location>
        <begin position="60"/>
        <end position="73"/>
    </location>
</feature>
<organism evidence="2 3">
    <name type="scientific">Portunus trituberculatus</name>
    <name type="common">Swimming crab</name>
    <name type="synonym">Neptunus trituberculatus</name>
    <dbReference type="NCBI Taxonomy" id="210409"/>
    <lineage>
        <taxon>Eukaryota</taxon>
        <taxon>Metazoa</taxon>
        <taxon>Ecdysozoa</taxon>
        <taxon>Arthropoda</taxon>
        <taxon>Crustacea</taxon>
        <taxon>Multicrustacea</taxon>
        <taxon>Malacostraca</taxon>
        <taxon>Eumalacostraca</taxon>
        <taxon>Eucarida</taxon>
        <taxon>Decapoda</taxon>
        <taxon>Pleocyemata</taxon>
        <taxon>Brachyura</taxon>
        <taxon>Eubrachyura</taxon>
        <taxon>Portunoidea</taxon>
        <taxon>Portunidae</taxon>
        <taxon>Portuninae</taxon>
        <taxon>Portunus</taxon>
    </lineage>
</organism>
<gene>
    <name evidence="2" type="ORF">E2C01_001782</name>
</gene>
<evidence type="ECO:0000313" key="3">
    <source>
        <dbReference type="Proteomes" id="UP000324222"/>
    </source>
</evidence>
<name>A0A5B7CI68_PORTR</name>
<sequence>MSTVSRTVISPPTPDTPQLQKDAGYLGMCGTVADVIEEEDETAVKSEVKEACVAEAGGEAGEEEELQLEEEDGEASRTSDQITWLSGFQRKYSVMHDLGKGRFR</sequence>
<feature type="region of interest" description="Disordered" evidence="1">
    <location>
        <begin position="56"/>
        <end position="80"/>
    </location>
</feature>
<accession>A0A5B7CI68</accession>